<reference evidence="8 9" key="2">
    <citation type="journal article" date="2019" name="G3 (Bethesda)">
        <title>Hybrid Assembly of the Genome of the Entomopathogenic Nematode Steinernema carpocapsae Identifies the X-Chromosome.</title>
        <authorList>
            <person name="Serra L."/>
            <person name="Macchietto M."/>
            <person name="Macias-Munoz A."/>
            <person name="McGill C.J."/>
            <person name="Rodriguez I.M."/>
            <person name="Rodriguez B."/>
            <person name="Murad R."/>
            <person name="Mortazavi A."/>
        </authorList>
    </citation>
    <scope>NUCLEOTIDE SEQUENCE [LARGE SCALE GENOMIC DNA]</scope>
    <source>
        <strain evidence="8 9">ALL</strain>
    </source>
</reference>
<sequence>MRSRSANSEPSKREDSNDENEEDAYQRLDADKLLEAFGKYGRYQVTGYMILQALNTYYSASMFLMPFIQKNPMFCNITDFDQPFYELSKDDHCYLYRNDSSRKYLKCGSKEANGSRLITVQTHPVGSMLKDYDIGCSNPLWKEAGLSAFTIGALIVVPFMAYLSDRHGRRPILLISVFISVIVNIATPFMPNFYLFLVGRFIVGAMSDTYLTIGSIHSCELVTGDGRLWSGPVYTLTWVLGYFYVGVVAYYVAFASQWKLFYLTVVLPGVITITMYWLIPESPHWLITHGKVEGIKKYIQKAEKFNNTTIDLGKCQTVGKEVMTASRRKRRKSIWRVLKNKTVVVMLLINGFITLVHQMYYFTLTFTSVDLSQNEQLGFFLSGLVEIPPAIIVLPLMHYFGRRFLTVTSLILQGVFIAVCPYATRSELEWVKITFNLLGKFANSIVSVTHPLLISEMMPTTVRTTLFSIINIPQSIGILIAPYVKYLIS</sequence>
<comment type="subcellular location">
    <subcellularLocation>
        <location evidence="1">Membrane</location>
        <topology evidence="1">Multi-pass membrane protein</topology>
    </subcellularLocation>
</comment>
<evidence type="ECO:0000256" key="4">
    <source>
        <dbReference type="ARBA" id="ARBA00023136"/>
    </source>
</evidence>
<feature type="transmembrane region" description="Helical" evidence="6">
    <location>
        <begin position="377"/>
        <end position="397"/>
    </location>
</feature>
<dbReference type="PROSITE" id="PS50850">
    <property type="entry name" value="MFS"/>
    <property type="match status" value="1"/>
</dbReference>
<reference evidence="8 9" key="1">
    <citation type="journal article" date="2015" name="Genome Biol.">
        <title>Comparative genomics of Steinernema reveals deeply conserved gene regulatory networks.</title>
        <authorList>
            <person name="Dillman A.R."/>
            <person name="Macchietto M."/>
            <person name="Porter C.F."/>
            <person name="Rogers A."/>
            <person name="Williams B."/>
            <person name="Antoshechkin I."/>
            <person name="Lee M.M."/>
            <person name="Goodwin Z."/>
            <person name="Lu X."/>
            <person name="Lewis E.E."/>
            <person name="Goodrich-Blair H."/>
            <person name="Stock S.P."/>
            <person name="Adams B.J."/>
            <person name="Sternberg P.W."/>
            <person name="Mortazavi A."/>
        </authorList>
    </citation>
    <scope>NUCLEOTIDE SEQUENCE [LARGE SCALE GENOMIC DNA]</scope>
    <source>
        <strain evidence="8 9">ALL</strain>
    </source>
</reference>
<dbReference type="PANTHER" id="PTHR24064">
    <property type="entry name" value="SOLUTE CARRIER FAMILY 22 MEMBER"/>
    <property type="match status" value="1"/>
</dbReference>
<evidence type="ECO:0000259" key="7">
    <source>
        <dbReference type="PROSITE" id="PS50850"/>
    </source>
</evidence>
<dbReference type="Gene3D" id="1.20.1250.20">
    <property type="entry name" value="MFS general substrate transporter like domains"/>
    <property type="match status" value="1"/>
</dbReference>
<keyword evidence="9" id="KW-1185">Reference proteome</keyword>
<dbReference type="Proteomes" id="UP000298663">
    <property type="component" value="Unassembled WGS sequence"/>
</dbReference>
<dbReference type="GO" id="GO:0022857">
    <property type="term" value="F:transmembrane transporter activity"/>
    <property type="evidence" value="ECO:0007669"/>
    <property type="project" value="InterPro"/>
</dbReference>
<dbReference type="OrthoDB" id="3936150at2759"/>
<dbReference type="EMBL" id="AZBU02000003">
    <property type="protein sequence ID" value="TKR87412.1"/>
    <property type="molecule type" value="Genomic_DNA"/>
</dbReference>
<evidence type="ECO:0000256" key="5">
    <source>
        <dbReference type="SAM" id="MobiDB-lite"/>
    </source>
</evidence>
<feature type="region of interest" description="Disordered" evidence="5">
    <location>
        <begin position="1"/>
        <end position="24"/>
    </location>
</feature>
<accession>A0A4U5NVK5</accession>
<dbReference type="InterPro" id="IPR020846">
    <property type="entry name" value="MFS_dom"/>
</dbReference>
<feature type="transmembrane region" description="Helical" evidence="6">
    <location>
        <begin position="260"/>
        <end position="279"/>
    </location>
</feature>
<name>A0A4U5NVK5_STECR</name>
<dbReference type="STRING" id="34508.A0A4U5NVK5"/>
<dbReference type="Pfam" id="PF00083">
    <property type="entry name" value="Sugar_tr"/>
    <property type="match status" value="1"/>
</dbReference>
<dbReference type="InterPro" id="IPR005828">
    <property type="entry name" value="MFS_sugar_transport-like"/>
</dbReference>
<evidence type="ECO:0000256" key="2">
    <source>
        <dbReference type="ARBA" id="ARBA00022692"/>
    </source>
</evidence>
<dbReference type="AlphaFoldDB" id="A0A4U5NVK5"/>
<evidence type="ECO:0000256" key="3">
    <source>
        <dbReference type="ARBA" id="ARBA00022989"/>
    </source>
</evidence>
<feature type="domain" description="Major facilitator superfamily (MFS) profile" evidence="7">
    <location>
        <begin position="45"/>
        <end position="489"/>
    </location>
</feature>
<keyword evidence="2 6" id="KW-0812">Transmembrane</keyword>
<feature type="transmembrane region" description="Helical" evidence="6">
    <location>
        <begin position="171"/>
        <end position="187"/>
    </location>
</feature>
<dbReference type="GO" id="GO:0016020">
    <property type="term" value="C:membrane"/>
    <property type="evidence" value="ECO:0007669"/>
    <property type="project" value="UniProtKB-SubCell"/>
</dbReference>
<keyword evidence="3 6" id="KW-1133">Transmembrane helix</keyword>
<dbReference type="SUPFAM" id="SSF103473">
    <property type="entry name" value="MFS general substrate transporter"/>
    <property type="match status" value="1"/>
</dbReference>
<feature type="transmembrane region" description="Helical" evidence="6">
    <location>
        <begin position="404"/>
        <end position="424"/>
    </location>
</feature>
<proteinExistence type="predicted"/>
<evidence type="ECO:0000256" key="1">
    <source>
        <dbReference type="ARBA" id="ARBA00004141"/>
    </source>
</evidence>
<dbReference type="InterPro" id="IPR036259">
    <property type="entry name" value="MFS_trans_sf"/>
</dbReference>
<feature type="transmembrane region" description="Helical" evidence="6">
    <location>
        <begin position="466"/>
        <end position="484"/>
    </location>
</feature>
<keyword evidence="4 6" id="KW-0472">Membrane</keyword>
<evidence type="ECO:0000313" key="8">
    <source>
        <dbReference type="EMBL" id="TKR87412.1"/>
    </source>
</evidence>
<feature type="transmembrane region" description="Helical" evidence="6">
    <location>
        <begin position="337"/>
        <end position="357"/>
    </location>
</feature>
<feature type="transmembrane region" description="Helical" evidence="6">
    <location>
        <begin position="430"/>
        <end position="454"/>
    </location>
</feature>
<feature type="transmembrane region" description="Helical" evidence="6">
    <location>
        <begin position="233"/>
        <end position="254"/>
    </location>
</feature>
<evidence type="ECO:0000256" key="6">
    <source>
        <dbReference type="SAM" id="Phobius"/>
    </source>
</evidence>
<feature type="transmembrane region" description="Helical" evidence="6">
    <location>
        <begin position="144"/>
        <end position="164"/>
    </location>
</feature>
<evidence type="ECO:0000313" key="9">
    <source>
        <dbReference type="Proteomes" id="UP000298663"/>
    </source>
</evidence>
<gene>
    <name evidence="8" type="ORF">L596_011813</name>
</gene>
<protein>
    <recommendedName>
        <fullName evidence="7">Major facilitator superfamily (MFS) profile domain-containing protein</fullName>
    </recommendedName>
</protein>
<organism evidence="8 9">
    <name type="scientific">Steinernema carpocapsae</name>
    <name type="common">Entomopathogenic nematode</name>
    <dbReference type="NCBI Taxonomy" id="34508"/>
    <lineage>
        <taxon>Eukaryota</taxon>
        <taxon>Metazoa</taxon>
        <taxon>Ecdysozoa</taxon>
        <taxon>Nematoda</taxon>
        <taxon>Chromadorea</taxon>
        <taxon>Rhabditida</taxon>
        <taxon>Tylenchina</taxon>
        <taxon>Panagrolaimomorpha</taxon>
        <taxon>Strongyloidoidea</taxon>
        <taxon>Steinernematidae</taxon>
        <taxon>Steinernema</taxon>
    </lineage>
</organism>
<comment type="caution">
    <text evidence="8">The sequence shown here is derived from an EMBL/GenBank/DDBJ whole genome shotgun (WGS) entry which is preliminary data.</text>
</comment>